<proteinExistence type="predicted"/>
<feature type="compositionally biased region" description="Acidic residues" evidence="1">
    <location>
        <begin position="50"/>
        <end position="63"/>
    </location>
</feature>
<feature type="compositionally biased region" description="Basic and acidic residues" evidence="1">
    <location>
        <begin position="34"/>
        <end position="49"/>
    </location>
</feature>
<dbReference type="AlphaFoldDB" id="A0A133UGY5"/>
<dbReference type="Gene3D" id="1.10.10.60">
    <property type="entry name" value="Homeodomain-like"/>
    <property type="match status" value="1"/>
</dbReference>
<feature type="region of interest" description="Disordered" evidence="1">
    <location>
        <begin position="34"/>
        <end position="64"/>
    </location>
</feature>
<evidence type="ECO:0000313" key="2">
    <source>
        <dbReference type="EMBL" id="KXA93478.1"/>
    </source>
</evidence>
<comment type="caution">
    <text evidence="2">The sequence shown here is derived from an EMBL/GenBank/DDBJ whole genome shotgun (WGS) entry which is preliminary data.</text>
</comment>
<organism evidence="2 3">
    <name type="scientific">candidate division MSBL1 archaeon SCGC-AAA259E22</name>
    <dbReference type="NCBI Taxonomy" id="1698265"/>
    <lineage>
        <taxon>Archaea</taxon>
        <taxon>Methanobacteriati</taxon>
        <taxon>Methanobacteriota</taxon>
        <taxon>candidate division MSBL1</taxon>
    </lineage>
</organism>
<name>A0A133UGY5_9EURY</name>
<evidence type="ECO:0000313" key="3">
    <source>
        <dbReference type="Proteomes" id="UP000070657"/>
    </source>
</evidence>
<keyword evidence="3" id="KW-1185">Reference proteome</keyword>
<dbReference type="Proteomes" id="UP000070657">
    <property type="component" value="Unassembled WGS sequence"/>
</dbReference>
<reference evidence="2 3" key="1">
    <citation type="journal article" date="2016" name="Sci. Rep.">
        <title>Metabolic traits of an uncultured archaeal lineage -MSBL1- from brine pools of the Red Sea.</title>
        <authorList>
            <person name="Mwirichia R."/>
            <person name="Alam I."/>
            <person name="Rashid M."/>
            <person name="Vinu M."/>
            <person name="Ba-Alawi W."/>
            <person name="Anthony Kamau A."/>
            <person name="Kamanda Ngugi D."/>
            <person name="Goker M."/>
            <person name="Klenk H.P."/>
            <person name="Bajic V."/>
            <person name="Stingl U."/>
        </authorList>
    </citation>
    <scope>NUCLEOTIDE SEQUENCE [LARGE SCALE GENOMIC DNA]</scope>
    <source>
        <strain evidence="2">SCGC-AAA259E22</strain>
    </source>
</reference>
<gene>
    <name evidence="2" type="ORF">AKJ66_01925</name>
</gene>
<accession>A0A133UGY5</accession>
<dbReference type="PATRIC" id="fig|1698265.3.peg.229"/>
<evidence type="ECO:0000256" key="1">
    <source>
        <dbReference type="SAM" id="MobiDB-lite"/>
    </source>
</evidence>
<dbReference type="EMBL" id="LHXP01000017">
    <property type="protein sequence ID" value="KXA93478.1"/>
    <property type="molecule type" value="Genomic_DNA"/>
</dbReference>
<protein>
    <submittedName>
        <fullName evidence="2">Uncharacterized protein</fullName>
    </submittedName>
</protein>
<sequence length="202" mass="23833">MPRKVTRDDIEEWMDLREKGYSFREIGEKTDWNEETVRKHVREEEKKGEEESEEEIEEKEEESELRAQAKAIEYFESGKNWKDLVKEKICTISKAKELQEEWEESESGGEDIGDRLTELRESVFEESRRVSGGNVSFPKRYREMVSTESRAQEGGNRVLGKTYCFGCYKALIFVNPHTPVSEIIKSLKMIINYLEERTKEEE</sequence>